<keyword evidence="5" id="KW-1015">Disulfide bond</keyword>
<dbReference type="SUPFAM" id="SSF50494">
    <property type="entry name" value="Trypsin-like serine proteases"/>
    <property type="match status" value="1"/>
</dbReference>
<feature type="signal peptide" evidence="7">
    <location>
        <begin position="1"/>
        <end position="16"/>
    </location>
</feature>
<dbReference type="CDD" id="cd00190">
    <property type="entry name" value="Tryp_SPc"/>
    <property type="match status" value="1"/>
</dbReference>
<dbReference type="Gene3D" id="2.40.10.10">
    <property type="entry name" value="Trypsin-like serine proteases"/>
    <property type="match status" value="2"/>
</dbReference>
<evidence type="ECO:0000313" key="10">
    <source>
        <dbReference type="Proteomes" id="UP001159042"/>
    </source>
</evidence>
<dbReference type="SMART" id="SM00020">
    <property type="entry name" value="Tryp_SPc"/>
    <property type="match status" value="1"/>
</dbReference>
<proteinExistence type="inferred from homology"/>
<dbReference type="InterPro" id="IPR043504">
    <property type="entry name" value="Peptidase_S1_PA_chymotrypsin"/>
</dbReference>
<reference evidence="9 10" key="1">
    <citation type="journal article" date="2023" name="Insect Mol. Biol.">
        <title>Genome sequencing provides insights into the evolution of gene families encoding plant cell wall-degrading enzymes in longhorned beetles.</title>
        <authorList>
            <person name="Shin N.R."/>
            <person name="Okamura Y."/>
            <person name="Kirsch R."/>
            <person name="Pauchet Y."/>
        </authorList>
    </citation>
    <scope>NUCLEOTIDE SEQUENCE [LARGE SCALE GENOMIC DNA]</scope>
    <source>
        <strain evidence="9">EAD_L_NR</strain>
    </source>
</reference>
<dbReference type="InterPro" id="IPR001254">
    <property type="entry name" value="Trypsin_dom"/>
</dbReference>
<evidence type="ECO:0000313" key="9">
    <source>
        <dbReference type="EMBL" id="KAJ8918128.1"/>
    </source>
</evidence>
<dbReference type="InterPro" id="IPR001314">
    <property type="entry name" value="Peptidase_S1A"/>
</dbReference>
<dbReference type="Proteomes" id="UP001159042">
    <property type="component" value="Unassembled WGS sequence"/>
</dbReference>
<protein>
    <recommendedName>
        <fullName evidence="8">Peptidase S1 domain-containing protein</fullName>
    </recommendedName>
</protein>
<keyword evidence="10" id="KW-1185">Reference proteome</keyword>
<dbReference type="InterPro" id="IPR009003">
    <property type="entry name" value="Peptidase_S1_PA"/>
</dbReference>
<name>A0AAV8VV32_9CUCU</name>
<dbReference type="PROSITE" id="PS00135">
    <property type="entry name" value="TRYPSIN_SER"/>
    <property type="match status" value="1"/>
</dbReference>
<keyword evidence="4 6" id="KW-0720">Serine protease</keyword>
<evidence type="ECO:0000256" key="5">
    <source>
        <dbReference type="ARBA" id="ARBA00023157"/>
    </source>
</evidence>
<evidence type="ECO:0000256" key="3">
    <source>
        <dbReference type="ARBA" id="ARBA00022801"/>
    </source>
</evidence>
<feature type="chain" id="PRO_5043776356" description="Peptidase S1 domain-containing protein" evidence="7">
    <location>
        <begin position="17"/>
        <end position="282"/>
    </location>
</feature>
<evidence type="ECO:0000256" key="7">
    <source>
        <dbReference type="SAM" id="SignalP"/>
    </source>
</evidence>
<dbReference type="GO" id="GO:0006508">
    <property type="term" value="P:proteolysis"/>
    <property type="evidence" value="ECO:0007669"/>
    <property type="project" value="UniProtKB-KW"/>
</dbReference>
<dbReference type="AlphaFoldDB" id="A0AAV8VV32"/>
<sequence length="282" mass="29456">MKVAVCLIAVLGCSAALPSPNAVYERLPWDQIKGENVYIEPIANYTVDQPIDGRIIGGSEVTRNSRPYQVALFINGRSFCGGSLITRNFVLTAAHCTISASYVELVFGAHNVNNQETTQLRLTSSNIINHPQYQSATLRNDVALVRTPSSVTTNNNIQIITLAAANAGTYAGSTAFLSGWGRTSDSSSGISPVLRGVSIQVITNAVCSGTYGTSIIQTSNICTSGAGVVGGCNGDSGGPLVVGNVQVGVTSFVSARGCQSGLPTGFARVSSFRTWIAQNSDL</sequence>
<dbReference type="GO" id="GO:0004252">
    <property type="term" value="F:serine-type endopeptidase activity"/>
    <property type="evidence" value="ECO:0007669"/>
    <property type="project" value="InterPro"/>
</dbReference>
<dbReference type="Pfam" id="PF00089">
    <property type="entry name" value="Trypsin"/>
    <property type="match status" value="1"/>
</dbReference>
<dbReference type="InterPro" id="IPR033116">
    <property type="entry name" value="TRYPSIN_SER"/>
</dbReference>
<comment type="similarity">
    <text evidence="1">Belongs to the peptidase S1 family.</text>
</comment>
<evidence type="ECO:0000256" key="2">
    <source>
        <dbReference type="ARBA" id="ARBA00022670"/>
    </source>
</evidence>
<dbReference type="InterPro" id="IPR050430">
    <property type="entry name" value="Peptidase_S1"/>
</dbReference>
<keyword evidence="3 6" id="KW-0378">Hydrolase</keyword>
<dbReference type="PRINTS" id="PR00722">
    <property type="entry name" value="CHYMOTRYPSIN"/>
</dbReference>
<organism evidence="9 10">
    <name type="scientific">Exocentrus adspersus</name>
    <dbReference type="NCBI Taxonomy" id="1586481"/>
    <lineage>
        <taxon>Eukaryota</taxon>
        <taxon>Metazoa</taxon>
        <taxon>Ecdysozoa</taxon>
        <taxon>Arthropoda</taxon>
        <taxon>Hexapoda</taxon>
        <taxon>Insecta</taxon>
        <taxon>Pterygota</taxon>
        <taxon>Neoptera</taxon>
        <taxon>Endopterygota</taxon>
        <taxon>Coleoptera</taxon>
        <taxon>Polyphaga</taxon>
        <taxon>Cucujiformia</taxon>
        <taxon>Chrysomeloidea</taxon>
        <taxon>Cerambycidae</taxon>
        <taxon>Lamiinae</taxon>
        <taxon>Acanthocinini</taxon>
        <taxon>Exocentrus</taxon>
    </lineage>
</organism>
<evidence type="ECO:0000256" key="6">
    <source>
        <dbReference type="RuleBase" id="RU363034"/>
    </source>
</evidence>
<dbReference type="PROSITE" id="PS50240">
    <property type="entry name" value="TRYPSIN_DOM"/>
    <property type="match status" value="1"/>
</dbReference>
<dbReference type="PROSITE" id="PS00134">
    <property type="entry name" value="TRYPSIN_HIS"/>
    <property type="match status" value="1"/>
</dbReference>
<evidence type="ECO:0000256" key="4">
    <source>
        <dbReference type="ARBA" id="ARBA00022825"/>
    </source>
</evidence>
<keyword evidence="2 6" id="KW-0645">Protease</keyword>
<dbReference type="PANTHER" id="PTHR24276:SF91">
    <property type="entry name" value="AT26814P-RELATED"/>
    <property type="match status" value="1"/>
</dbReference>
<dbReference type="FunFam" id="2.40.10.10:FF:000034">
    <property type="entry name" value="Eupolytin"/>
    <property type="match status" value="1"/>
</dbReference>
<accession>A0AAV8VV32</accession>
<dbReference type="PANTHER" id="PTHR24276">
    <property type="entry name" value="POLYSERASE-RELATED"/>
    <property type="match status" value="1"/>
</dbReference>
<comment type="caution">
    <text evidence="9">The sequence shown here is derived from an EMBL/GenBank/DDBJ whole genome shotgun (WGS) entry which is preliminary data.</text>
</comment>
<dbReference type="InterPro" id="IPR018114">
    <property type="entry name" value="TRYPSIN_HIS"/>
</dbReference>
<feature type="domain" description="Peptidase S1" evidence="8">
    <location>
        <begin position="55"/>
        <end position="281"/>
    </location>
</feature>
<dbReference type="EMBL" id="JANEYG010000028">
    <property type="protein sequence ID" value="KAJ8918128.1"/>
    <property type="molecule type" value="Genomic_DNA"/>
</dbReference>
<keyword evidence="7" id="KW-0732">Signal</keyword>
<evidence type="ECO:0000256" key="1">
    <source>
        <dbReference type="ARBA" id="ARBA00007664"/>
    </source>
</evidence>
<gene>
    <name evidence="9" type="ORF">NQ315_011585</name>
</gene>
<evidence type="ECO:0000259" key="8">
    <source>
        <dbReference type="PROSITE" id="PS50240"/>
    </source>
</evidence>